<protein>
    <submittedName>
        <fullName evidence="1">Uncharacterized protein</fullName>
    </submittedName>
</protein>
<reference evidence="1" key="1">
    <citation type="journal article" date="2020" name="mSystems">
        <title>Genome- and Community-Level Interaction Insights into Carbon Utilization and Element Cycling Functions of Hydrothermarchaeota in Hydrothermal Sediment.</title>
        <authorList>
            <person name="Zhou Z."/>
            <person name="Liu Y."/>
            <person name="Xu W."/>
            <person name="Pan J."/>
            <person name="Luo Z.H."/>
            <person name="Li M."/>
        </authorList>
    </citation>
    <scope>NUCLEOTIDE SEQUENCE [LARGE SCALE GENOMIC DNA]</scope>
    <source>
        <strain evidence="1">SpSt-658</strain>
    </source>
</reference>
<dbReference type="AlphaFoldDB" id="A0A7C4D031"/>
<proteinExistence type="predicted"/>
<sequence>MFKNVLTRFRNKKPTEINVDKETLLYIYKMLHSMRLDLVECFYNIKNRRLRELYDGFALMMIKLDKTIQFLRRVLNEDLYAKYDKLSSDEINEIITKLPLEVSVSLRSLVQNIKLLKEFSVLTAPPYINTIIRSINEIIDDIAKYLDRVVR</sequence>
<accession>A0A7C4D031</accession>
<evidence type="ECO:0000313" key="1">
    <source>
        <dbReference type="EMBL" id="HGM06967.1"/>
    </source>
</evidence>
<comment type="caution">
    <text evidence="1">The sequence shown here is derived from an EMBL/GenBank/DDBJ whole genome shotgun (WGS) entry which is preliminary data.</text>
</comment>
<gene>
    <name evidence="1" type="ORF">ENU31_00960</name>
</gene>
<organism evidence="1">
    <name type="scientific">Ignisphaera aggregans</name>
    <dbReference type="NCBI Taxonomy" id="334771"/>
    <lineage>
        <taxon>Archaea</taxon>
        <taxon>Thermoproteota</taxon>
        <taxon>Thermoprotei</taxon>
        <taxon>Desulfurococcales</taxon>
        <taxon>Desulfurococcaceae</taxon>
        <taxon>Ignisphaera</taxon>
    </lineage>
</organism>
<name>A0A7C4D031_9CREN</name>
<dbReference type="EMBL" id="DTCA01000037">
    <property type="protein sequence ID" value="HGM06967.1"/>
    <property type="molecule type" value="Genomic_DNA"/>
</dbReference>